<dbReference type="PROSITE" id="PS00197">
    <property type="entry name" value="2FE2S_FER_1"/>
    <property type="match status" value="1"/>
</dbReference>
<organism evidence="10 11">
    <name type="scientific">Brevibacterium celere</name>
    <dbReference type="NCBI Taxonomy" id="225845"/>
    <lineage>
        <taxon>Bacteria</taxon>
        <taxon>Bacillati</taxon>
        <taxon>Actinomycetota</taxon>
        <taxon>Actinomycetes</taxon>
        <taxon>Micrococcales</taxon>
        <taxon>Brevibacteriaceae</taxon>
        <taxon>Brevibacterium</taxon>
    </lineage>
</organism>
<keyword evidence="11" id="KW-1185">Reference proteome</keyword>
<dbReference type="PROSITE" id="PS51384">
    <property type="entry name" value="FAD_FR"/>
    <property type="match status" value="1"/>
</dbReference>
<dbReference type="SUPFAM" id="SSF54292">
    <property type="entry name" value="2Fe-2S ferredoxin-like"/>
    <property type="match status" value="1"/>
</dbReference>
<dbReference type="InterPro" id="IPR017927">
    <property type="entry name" value="FAD-bd_FR_type"/>
</dbReference>
<dbReference type="Gene3D" id="3.40.50.80">
    <property type="entry name" value="Nucleotide-binding domain of ferredoxin-NADP reductase (FNR) module"/>
    <property type="match status" value="1"/>
</dbReference>
<evidence type="ECO:0000256" key="5">
    <source>
        <dbReference type="ARBA" id="ARBA00023002"/>
    </source>
</evidence>
<feature type="domain" description="2Fe-2S ferredoxin-type" evidence="8">
    <location>
        <begin position="276"/>
        <end position="361"/>
    </location>
</feature>
<keyword evidence="5" id="KW-0560">Oxidoreductase</keyword>
<dbReference type="GO" id="GO:0016491">
    <property type="term" value="F:oxidoreductase activity"/>
    <property type="evidence" value="ECO:0007669"/>
    <property type="project" value="UniProtKB-KW"/>
</dbReference>
<evidence type="ECO:0000256" key="6">
    <source>
        <dbReference type="ARBA" id="ARBA00023004"/>
    </source>
</evidence>
<keyword evidence="2" id="KW-0285">Flavoprotein</keyword>
<evidence type="ECO:0000256" key="3">
    <source>
        <dbReference type="ARBA" id="ARBA00022714"/>
    </source>
</evidence>
<dbReference type="InterPro" id="IPR006058">
    <property type="entry name" value="2Fe2S_fd_BS"/>
</dbReference>
<feature type="domain" description="FAD-binding FR-type" evidence="9">
    <location>
        <begin position="37"/>
        <end position="139"/>
    </location>
</feature>
<evidence type="ECO:0000256" key="1">
    <source>
        <dbReference type="ARBA" id="ARBA00001974"/>
    </source>
</evidence>
<dbReference type="Gene3D" id="3.10.20.30">
    <property type="match status" value="1"/>
</dbReference>
<evidence type="ECO:0000313" key="11">
    <source>
        <dbReference type="Proteomes" id="UP000253509"/>
    </source>
</evidence>
<dbReference type="InterPro" id="IPR001041">
    <property type="entry name" value="2Fe-2S_ferredoxin-type"/>
</dbReference>
<keyword evidence="4" id="KW-0479">Metal-binding</keyword>
<dbReference type="RefSeq" id="WP_113904291.1">
    <property type="nucleotide sequence ID" value="NZ_QNSB01000006.1"/>
</dbReference>
<dbReference type="InterPro" id="IPR017938">
    <property type="entry name" value="Riboflavin_synthase-like_b-brl"/>
</dbReference>
<dbReference type="InterPro" id="IPR039261">
    <property type="entry name" value="FNR_nucleotide-bd"/>
</dbReference>
<dbReference type="InterPro" id="IPR036010">
    <property type="entry name" value="2Fe-2S_ferredoxin-like_sf"/>
</dbReference>
<dbReference type="SUPFAM" id="SSF63380">
    <property type="entry name" value="Riboflavin synthase domain-like"/>
    <property type="match status" value="1"/>
</dbReference>
<dbReference type="PROSITE" id="PS51085">
    <property type="entry name" value="2FE2S_FER_2"/>
    <property type="match status" value="1"/>
</dbReference>
<dbReference type="Gene3D" id="2.40.30.10">
    <property type="entry name" value="Translation factors"/>
    <property type="match status" value="1"/>
</dbReference>
<dbReference type="SUPFAM" id="SSF52343">
    <property type="entry name" value="Ferredoxin reductase-like, C-terminal NADP-linked domain"/>
    <property type="match status" value="1"/>
</dbReference>
<evidence type="ECO:0000259" key="9">
    <source>
        <dbReference type="PROSITE" id="PS51384"/>
    </source>
</evidence>
<comment type="caution">
    <text evidence="10">The sequence shown here is derived from an EMBL/GenBank/DDBJ whole genome shotgun (WGS) entry which is preliminary data.</text>
</comment>
<keyword evidence="7" id="KW-0411">Iron-sulfur</keyword>
<evidence type="ECO:0000256" key="4">
    <source>
        <dbReference type="ARBA" id="ARBA00022723"/>
    </source>
</evidence>
<gene>
    <name evidence="10" type="ORF">DFO65_10627</name>
</gene>
<dbReference type="PRINTS" id="PR00409">
    <property type="entry name" value="PHDIOXRDTASE"/>
</dbReference>
<dbReference type="EMBL" id="QNSB01000006">
    <property type="protein sequence ID" value="RBP71184.1"/>
    <property type="molecule type" value="Genomic_DNA"/>
</dbReference>
<dbReference type="PANTHER" id="PTHR47354">
    <property type="entry name" value="NADH OXIDOREDUCTASE HCR"/>
    <property type="match status" value="1"/>
</dbReference>
<dbReference type="InterPro" id="IPR012675">
    <property type="entry name" value="Beta-grasp_dom_sf"/>
</dbReference>
<dbReference type="CDD" id="cd00207">
    <property type="entry name" value="fer2"/>
    <property type="match status" value="1"/>
</dbReference>
<protein>
    <submittedName>
        <fullName evidence="10">Ferredoxin-NADP reductase</fullName>
    </submittedName>
</protein>
<dbReference type="GO" id="GO:0046872">
    <property type="term" value="F:metal ion binding"/>
    <property type="evidence" value="ECO:0007669"/>
    <property type="project" value="UniProtKB-KW"/>
</dbReference>
<dbReference type="CDD" id="cd06185">
    <property type="entry name" value="PDR_like"/>
    <property type="match status" value="1"/>
</dbReference>
<evidence type="ECO:0000259" key="8">
    <source>
        <dbReference type="PROSITE" id="PS51085"/>
    </source>
</evidence>
<dbReference type="PANTHER" id="PTHR47354:SF1">
    <property type="entry name" value="CARNITINE MONOOXYGENASE REDUCTASE SUBUNIT"/>
    <property type="match status" value="1"/>
</dbReference>
<dbReference type="GO" id="GO:0051537">
    <property type="term" value="F:2 iron, 2 sulfur cluster binding"/>
    <property type="evidence" value="ECO:0007669"/>
    <property type="project" value="UniProtKB-KW"/>
</dbReference>
<dbReference type="InterPro" id="IPR001433">
    <property type="entry name" value="OxRdtase_FAD/NAD-bd"/>
</dbReference>
<dbReference type="InterPro" id="IPR050415">
    <property type="entry name" value="MRET"/>
</dbReference>
<dbReference type="AlphaFoldDB" id="A0A366IJL2"/>
<evidence type="ECO:0000256" key="2">
    <source>
        <dbReference type="ARBA" id="ARBA00022630"/>
    </source>
</evidence>
<keyword evidence="6" id="KW-0408">Iron</keyword>
<proteinExistence type="predicted"/>
<sequence>MSVDFDLLIPVEDLTAPEPVSAPTTVSAPSRAQAADRLTLTLRVEQVRREAEGVNSFVFVDPGGAELPEWKAGDHLDVHLPSGTIRQYSLCGDIDDRSSYRIAVLELPQGRGGSLEVHRELRPGRLIELGTPRSNFALEEAAEYVFIAGGIGITPIVSMIQSVAAAGKPWKLYFGAKSREHFAFLPELEARGGKISLYPQNESGFMDLADIVERHPDAELYCCGPGPLMDSLTGLMADVGRAEALHLERFSVDPLATVGSSTGDGDATVGDSDGTFEVELARTGGSVSVGAEETVLDAVRRAGVDHPSSCEMGICGTCETRVVSGEIDHRDNLLTEAEKAKGDCMMICVSRANCPKIVLDL</sequence>
<dbReference type="Pfam" id="PF00111">
    <property type="entry name" value="Fer2"/>
    <property type="match status" value="1"/>
</dbReference>
<name>A0A366IJL2_9MICO</name>
<reference evidence="10 11" key="1">
    <citation type="submission" date="2018-06" db="EMBL/GenBank/DDBJ databases">
        <title>Freshwater and sediment microbial communities from various areas in North America, analyzing microbe dynamics in response to fracking.</title>
        <authorList>
            <person name="Lamendella R."/>
        </authorList>
    </citation>
    <scope>NUCLEOTIDE SEQUENCE [LARGE SCALE GENOMIC DNA]</scope>
    <source>
        <strain evidence="10 11">3b_TX</strain>
    </source>
</reference>
<keyword evidence="3" id="KW-0001">2Fe-2S</keyword>
<comment type="cofactor">
    <cofactor evidence="1">
        <name>FAD</name>
        <dbReference type="ChEBI" id="CHEBI:57692"/>
    </cofactor>
</comment>
<dbReference type="Proteomes" id="UP000253509">
    <property type="component" value="Unassembled WGS sequence"/>
</dbReference>
<evidence type="ECO:0000313" key="10">
    <source>
        <dbReference type="EMBL" id="RBP71184.1"/>
    </source>
</evidence>
<evidence type="ECO:0000256" key="7">
    <source>
        <dbReference type="ARBA" id="ARBA00023014"/>
    </source>
</evidence>
<accession>A0A366IJL2</accession>
<dbReference type="Pfam" id="PF00175">
    <property type="entry name" value="NAD_binding_1"/>
    <property type="match status" value="1"/>
</dbReference>